<evidence type="ECO:0000313" key="3">
    <source>
        <dbReference type="Proteomes" id="UP000504608"/>
    </source>
</evidence>
<dbReference type="InterPro" id="IPR007608">
    <property type="entry name" value="Senescence_reg_S40"/>
</dbReference>
<evidence type="ECO:0000256" key="2">
    <source>
        <dbReference type="SAM" id="MobiDB-lite"/>
    </source>
</evidence>
<organism evidence="3 4">
    <name type="scientific">Cucurbita maxima</name>
    <name type="common">Pumpkin</name>
    <name type="synonym">Winter squash</name>
    <dbReference type="NCBI Taxonomy" id="3661"/>
    <lineage>
        <taxon>Eukaryota</taxon>
        <taxon>Viridiplantae</taxon>
        <taxon>Streptophyta</taxon>
        <taxon>Embryophyta</taxon>
        <taxon>Tracheophyta</taxon>
        <taxon>Spermatophyta</taxon>
        <taxon>Magnoliopsida</taxon>
        <taxon>eudicotyledons</taxon>
        <taxon>Gunneridae</taxon>
        <taxon>Pentapetalae</taxon>
        <taxon>rosids</taxon>
        <taxon>fabids</taxon>
        <taxon>Cucurbitales</taxon>
        <taxon>Cucurbitaceae</taxon>
        <taxon>Cucurbiteae</taxon>
        <taxon>Cucurbita</taxon>
    </lineage>
</organism>
<dbReference type="RefSeq" id="XP_023001484.1">
    <property type="nucleotide sequence ID" value="XM_023145716.1"/>
</dbReference>
<reference evidence="4" key="1">
    <citation type="submission" date="2025-08" db="UniProtKB">
        <authorList>
            <consortium name="RefSeq"/>
        </authorList>
    </citation>
    <scope>IDENTIFICATION</scope>
    <source>
        <tissue evidence="4">Young leaves</tissue>
    </source>
</reference>
<dbReference type="OrthoDB" id="672058at2759"/>
<protein>
    <submittedName>
        <fullName evidence="4">Uncharacterized protein LOC111495606</fullName>
    </submittedName>
</protein>
<dbReference type="GO" id="GO:0010150">
    <property type="term" value="P:leaf senescence"/>
    <property type="evidence" value="ECO:0007669"/>
    <property type="project" value="UniProtKB-ARBA"/>
</dbReference>
<feature type="compositionally biased region" description="Acidic residues" evidence="2">
    <location>
        <begin position="84"/>
        <end position="94"/>
    </location>
</feature>
<dbReference type="Proteomes" id="UP000504608">
    <property type="component" value="Unplaced"/>
</dbReference>
<dbReference type="PANTHER" id="PTHR33083:SF49">
    <property type="entry name" value="SENESCENCE REGULATOR"/>
    <property type="match status" value="1"/>
</dbReference>
<sequence length="142" mass="16324">MAEEFQESEVIFSDLDHCRYLHGADDDDCGEDFFNFNCRGGMVVTPRNKYQQRTVRDGGRMSKKVMASSLPVGIPERNRRRTTEEEDETDEEEMIPPHVVAERRMAGKMAFSVCTGNGRTLKGRDLRRVRNSILRMTGFLET</sequence>
<evidence type="ECO:0000313" key="4">
    <source>
        <dbReference type="RefSeq" id="XP_023001484.1"/>
    </source>
</evidence>
<feature type="region of interest" description="Disordered" evidence="2">
    <location>
        <begin position="69"/>
        <end position="96"/>
    </location>
</feature>
<proteinExistence type="inferred from homology"/>
<dbReference type="GeneID" id="111495606"/>
<dbReference type="PANTHER" id="PTHR33083">
    <property type="entry name" value="EXPRESSED PROTEIN"/>
    <property type="match status" value="1"/>
</dbReference>
<evidence type="ECO:0000256" key="1">
    <source>
        <dbReference type="ARBA" id="ARBA00034773"/>
    </source>
</evidence>
<gene>
    <name evidence="4" type="primary">LOC111495606</name>
</gene>
<dbReference type="KEGG" id="cmax:111495606"/>
<accession>A0A6J1KMV6</accession>
<dbReference type="AlphaFoldDB" id="A0A6J1KMV6"/>
<dbReference type="Pfam" id="PF04520">
    <property type="entry name" value="Senescence_reg"/>
    <property type="match status" value="1"/>
</dbReference>
<keyword evidence="3" id="KW-1185">Reference proteome</keyword>
<comment type="similarity">
    <text evidence="1">Belongs to the senescence regulator S40 family.</text>
</comment>
<name>A0A6J1KMV6_CUCMA</name>